<dbReference type="EMBL" id="ML993847">
    <property type="protein sequence ID" value="KAF2205957.1"/>
    <property type="molecule type" value="Genomic_DNA"/>
</dbReference>
<comment type="caution">
    <text evidence="3">The sequence shown here is derived from an EMBL/GenBank/DDBJ whole genome shotgun (WGS) entry which is preliminary data.</text>
</comment>
<proteinExistence type="predicted"/>
<dbReference type="InterPro" id="IPR050266">
    <property type="entry name" value="AB_hydrolase_sf"/>
</dbReference>
<keyword evidence="1" id="KW-0472">Membrane</keyword>
<dbReference type="InterPro" id="IPR029058">
    <property type="entry name" value="AB_hydrolase_fold"/>
</dbReference>
<feature type="transmembrane region" description="Helical" evidence="1">
    <location>
        <begin position="20"/>
        <end position="38"/>
    </location>
</feature>
<dbReference type="PANTHER" id="PTHR43798:SF33">
    <property type="entry name" value="HYDROLASE, PUTATIVE (AFU_ORTHOLOGUE AFUA_2G14860)-RELATED"/>
    <property type="match status" value="1"/>
</dbReference>
<dbReference type="Proteomes" id="UP000799536">
    <property type="component" value="Unassembled WGS sequence"/>
</dbReference>
<name>A0A9P4MXB4_9PLEO</name>
<dbReference type="OrthoDB" id="408373at2759"/>
<evidence type="ECO:0000313" key="4">
    <source>
        <dbReference type="Proteomes" id="UP000799536"/>
    </source>
</evidence>
<evidence type="ECO:0000259" key="2">
    <source>
        <dbReference type="Pfam" id="PF12697"/>
    </source>
</evidence>
<reference evidence="3" key="1">
    <citation type="journal article" date="2020" name="Stud. Mycol.">
        <title>101 Dothideomycetes genomes: a test case for predicting lifestyles and emergence of pathogens.</title>
        <authorList>
            <person name="Haridas S."/>
            <person name="Albert R."/>
            <person name="Binder M."/>
            <person name="Bloem J."/>
            <person name="Labutti K."/>
            <person name="Salamov A."/>
            <person name="Andreopoulos B."/>
            <person name="Baker S."/>
            <person name="Barry K."/>
            <person name="Bills G."/>
            <person name="Bluhm B."/>
            <person name="Cannon C."/>
            <person name="Castanera R."/>
            <person name="Culley D."/>
            <person name="Daum C."/>
            <person name="Ezra D."/>
            <person name="Gonzalez J."/>
            <person name="Henrissat B."/>
            <person name="Kuo A."/>
            <person name="Liang C."/>
            <person name="Lipzen A."/>
            <person name="Lutzoni F."/>
            <person name="Magnuson J."/>
            <person name="Mondo S."/>
            <person name="Nolan M."/>
            <person name="Ohm R."/>
            <person name="Pangilinan J."/>
            <person name="Park H.-J."/>
            <person name="Ramirez L."/>
            <person name="Alfaro M."/>
            <person name="Sun H."/>
            <person name="Tritt A."/>
            <person name="Yoshinaga Y."/>
            <person name="Zwiers L.-H."/>
            <person name="Turgeon B."/>
            <person name="Goodwin S."/>
            <person name="Spatafora J."/>
            <person name="Crous P."/>
            <person name="Grigoriev I."/>
        </authorList>
    </citation>
    <scope>NUCLEOTIDE SEQUENCE</scope>
    <source>
        <strain evidence="3">ATCC 74209</strain>
    </source>
</reference>
<dbReference type="GO" id="GO:0016020">
    <property type="term" value="C:membrane"/>
    <property type="evidence" value="ECO:0007669"/>
    <property type="project" value="TreeGrafter"/>
</dbReference>
<feature type="domain" description="AB hydrolase-1" evidence="2">
    <location>
        <begin position="103"/>
        <end position="429"/>
    </location>
</feature>
<dbReference type="InterPro" id="IPR000073">
    <property type="entry name" value="AB_hydrolase_1"/>
</dbReference>
<keyword evidence="4" id="KW-1185">Reference proteome</keyword>
<dbReference type="PANTHER" id="PTHR43798">
    <property type="entry name" value="MONOACYLGLYCEROL LIPASE"/>
    <property type="match status" value="1"/>
</dbReference>
<evidence type="ECO:0000313" key="3">
    <source>
        <dbReference type="EMBL" id="KAF2205957.1"/>
    </source>
</evidence>
<dbReference type="Gene3D" id="3.40.50.1820">
    <property type="entry name" value="alpha/beta hydrolase"/>
    <property type="match status" value="1"/>
</dbReference>
<protein>
    <submittedName>
        <fullName evidence="3">Alpha/beta-hydrolase</fullName>
    </submittedName>
</protein>
<dbReference type="AlphaFoldDB" id="A0A9P4MXB4"/>
<dbReference type="PRINTS" id="PR00111">
    <property type="entry name" value="ABHYDROLASE"/>
</dbReference>
<sequence length="442" mass="48831">MSTLRDISVLTRIFTPRLPLYLSATAASLGIFILVRSFRSSALSYEEAAIIPSPRETLFSQLSQKEIENLPYPPDALPGARDVDTPYGSIRVYEWGPEDGRKVLLIHGISTPSIALGPLAHKLVEKGCRVMMFDLFGRGYTSTPSPHTYPHSSQLFTTQIHLVLSSSLLPWTTSSFTLLGYSLGGGLAADFTSYFPRLVSHLILIAPGGLIRESHITWKSRLLYSTSGFIPERVIEWLVGRRLYSGPSSADVKGTTMESVGQDGDAPDSHIQKIGGLRTQAVYLSPALALLPGRANSTVSAVVDWQVAHHPGFVPAFISSIRYAPIHGQQKRWKVIGERLERQWRVRTFSSSRLSLSTTYTEEAKEEAEREGLERNKVLIVLGEKDPIIIAEEVGSDARAALGFKHVDVRVVKGVGHEVPIERAEEVADIIQWHWEGNDAQI</sequence>
<dbReference type="GO" id="GO:0046464">
    <property type="term" value="P:acylglycerol catabolic process"/>
    <property type="evidence" value="ECO:0007669"/>
    <property type="project" value="TreeGrafter"/>
</dbReference>
<keyword evidence="1" id="KW-0812">Transmembrane</keyword>
<dbReference type="Pfam" id="PF12697">
    <property type="entry name" value="Abhydrolase_6"/>
    <property type="match status" value="1"/>
</dbReference>
<gene>
    <name evidence="3" type="ORF">GQ43DRAFT_476909</name>
</gene>
<dbReference type="SUPFAM" id="SSF53474">
    <property type="entry name" value="alpha/beta-Hydrolases"/>
    <property type="match status" value="1"/>
</dbReference>
<organism evidence="3 4">
    <name type="scientific">Delitschia confertaspora ATCC 74209</name>
    <dbReference type="NCBI Taxonomy" id="1513339"/>
    <lineage>
        <taxon>Eukaryota</taxon>
        <taxon>Fungi</taxon>
        <taxon>Dikarya</taxon>
        <taxon>Ascomycota</taxon>
        <taxon>Pezizomycotina</taxon>
        <taxon>Dothideomycetes</taxon>
        <taxon>Pleosporomycetidae</taxon>
        <taxon>Pleosporales</taxon>
        <taxon>Delitschiaceae</taxon>
        <taxon>Delitschia</taxon>
    </lineage>
</organism>
<dbReference type="GO" id="GO:0047372">
    <property type="term" value="F:monoacylglycerol lipase activity"/>
    <property type="evidence" value="ECO:0007669"/>
    <property type="project" value="TreeGrafter"/>
</dbReference>
<keyword evidence="1" id="KW-1133">Transmembrane helix</keyword>
<accession>A0A9P4MXB4</accession>
<evidence type="ECO:0000256" key="1">
    <source>
        <dbReference type="SAM" id="Phobius"/>
    </source>
</evidence>